<keyword evidence="2" id="KW-1185">Reference proteome</keyword>
<evidence type="ECO:0000313" key="2">
    <source>
        <dbReference type="Proteomes" id="UP001054252"/>
    </source>
</evidence>
<protein>
    <submittedName>
        <fullName evidence="1">Uncharacterized protein</fullName>
    </submittedName>
</protein>
<proteinExistence type="predicted"/>
<accession>A0AAV5K7Z1</accession>
<gene>
    <name evidence="1" type="ORF">SLEP1_g30899</name>
</gene>
<organism evidence="1 2">
    <name type="scientific">Rubroshorea leprosula</name>
    <dbReference type="NCBI Taxonomy" id="152421"/>
    <lineage>
        <taxon>Eukaryota</taxon>
        <taxon>Viridiplantae</taxon>
        <taxon>Streptophyta</taxon>
        <taxon>Embryophyta</taxon>
        <taxon>Tracheophyta</taxon>
        <taxon>Spermatophyta</taxon>
        <taxon>Magnoliopsida</taxon>
        <taxon>eudicotyledons</taxon>
        <taxon>Gunneridae</taxon>
        <taxon>Pentapetalae</taxon>
        <taxon>rosids</taxon>
        <taxon>malvids</taxon>
        <taxon>Malvales</taxon>
        <taxon>Dipterocarpaceae</taxon>
        <taxon>Rubroshorea</taxon>
    </lineage>
</organism>
<name>A0AAV5K7Z1_9ROSI</name>
<sequence length="163" mass="18414">MPSNVTECERRYENMREHKHGCQWERKWKRGHGHVGHRCRCRDTGLRLRHLHIRGRRHKVDRSRRSGPCQQRRRFRGRGVKLRTGRVGAWVEALARASANTGAGASATWNAQEASLARVGSVHAKAVARGRGRDTLERAGVAQKILEAVGCVVMVPDKGSRWA</sequence>
<reference evidence="1 2" key="1">
    <citation type="journal article" date="2021" name="Commun. Biol.">
        <title>The genome of Shorea leprosula (Dipterocarpaceae) highlights the ecological relevance of drought in aseasonal tropical rainforests.</title>
        <authorList>
            <person name="Ng K.K.S."/>
            <person name="Kobayashi M.J."/>
            <person name="Fawcett J.A."/>
            <person name="Hatakeyama M."/>
            <person name="Paape T."/>
            <person name="Ng C.H."/>
            <person name="Ang C.C."/>
            <person name="Tnah L.H."/>
            <person name="Lee C.T."/>
            <person name="Nishiyama T."/>
            <person name="Sese J."/>
            <person name="O'Brien M.J."/>
            <person name="Copetti D."/>
            <person name="Mohd Noor M.I."/>
            <person name="Ong R.C."/>
            <person name="Putra M."/>
            <person name="Sireger I.Z."/>
            <person name="Indrioko S."/>
            <person name="Kosugi Y."/>
            <person name="Izuno A."/>
            <person name="Isagi Y."/>
            <person name="Lee S.L."/>
            <person name="Shimizu K.K."/>
        </authorList>
    </citation>
    <scope>NUCLEOTIDE SEQUENCE [LARGE SCALE GENOMIC DNA]</scope>
    <source>
        <strain evidence="1">214</strain>
    </source>
</reference>
<dbReference type="EMBL" id="BPVZ01000056">
    <property type="protein sequence ID" value="GKV20840.1"/>
    <property type="molecule type" value="Genomic_DNA"/>
</dbReference>
<dbReference type="Proteomes" id="UP001054252">
    <property type="component" value="Unassembled WGS sequence"/>
</dbReference>
<evidence type="ECO:0000313" key="1">
    <source>
        <dbReference type="EMBL" id="GKV20840.1"/>
    </source>
</evidence>
<comment type="caution">
    <text evidence="1">The sequence shown here is derived from an EMBL/GenBank/DDBJ whole genome shotgun (WGS) entry which is preliminary data.</text>
</comment>
<dbReference type="AlphaFoldDB" id="A0AAV5K7Z1"/>